<name>A0ACC1MPI7_9HYPO</name>
<evidence type="ECO:0000313" key="1">
    <source>
        <dbReference type="EMBL" id="KAJ2968582.1"/>
    </source>
</evidence>
<protein>
    <submittedName>
        <fullName evidence="1">Uncharacterized protein</fullName>
    </submittedName>
</protein>
<sequence length="369" mass="41514">MQPFRKTCYNRLSRFSSPQCTFFAALLGTNLSTIAGPGHGHAASFEIQSSRDSKYNMQPQNITAVSQREMQVIVDQTKLIITERAVVKASTKCKKKSGRETVAASVEKENGSQVNIRARKGKTKMTKKQKKAAKELAGSMQATHSGEVTGHAALREIQAKCGRDKITAPSTASGGVPEPTKQYLTLASRAPNRLLQPRRILIVMDLNGTLLFRPIQRRPSHFIERPHARVFMNYLLSTFTVAAVQRKLCQVIWGRDKFGLSRADYDSRIQCYKRLTRIWRDETIMLAHPDAATGGRWDQSNTVLVDDSSEKARSEPYNLLQIPEYGGPGNEMPFVLPQVHDYINELAHQADVSQYIRVNPFRLDPDYHL</sequence>
<gene>
    <name evidence="1" type="ORF">NQ176_g9110</name>
</gene>
<keyword evidence="2" id="KW-1185">Reference proteome</keyword>
<comment type="caution">
    <text evidence="1">The sequence shown here is derived from an EMBL/GenBank/DDBJ whole genome shotgun (WGS) entry which is preliminary data.</text>
</comment>
<dbReference type="Proteomes" id="UP001143910">
    <property type="component" value="Unassembled WGS sequence"/>
</dbReference>
<accession>A0ACC1MPI7</accession>
<evidence type="ECO:0000313" key="2">
    <source>
        <dbReference type="Proteomes" id="UP001143910"/>
    </source>
</evidence>
<proteinExistence type="predicted"/>
<reference evidence="1" key="1">
    <citation type="submission" date="2022-08" db="EMBL/GenBank/DDBJ databases">
        <title>Genome Sequence of Lecanicillium fungicola.</title>
        <authorList>
            <person name="Buettner E."/>
        </authorList>
    </citation>
    <scope>NUCLEOTIDE SEQUENCE</scope>
    <source>
        <strain evidence="1">Babe33</strain>
    </source>
</reference>
<organism evidence="1 2">
    <name type="scientific">Zarea fungicola</name>
    <dbReference type="NCBI Taxonomy" id="93591"/>
    <lineage>
        <taxon>Eukaryota</taxon>
        <taxon>Fungi</taxon>
        <taxon>Dikarya</taxon>
        <taxon>Ascomycota</taxon>
        <taxon>Pezizomycotina</taxon>
        <taxon>Sordariomycetes</taxon>
        <taxon>Hypocreomycetidae</taxon>
        <taxon>Hypocreales</taxon>
        <taxon>Cordycipitaceae</taxon>
        <taxon>Zarea</taxon>
    </lineage>
</organism>
<dbReference type="EMBL" id="JANJQO010001958">
    <property type="protein sequence ID" value="KAJ2968582.1"/>
    <property type="molecule type" value="Genomic_DNA"/>
</dbReference>